<dbReference type="RefSeq" id="WP_380224043.1">
    <property type="nucleotide sequence ID" value="NZ_JBHSML010000003.1"/>
</dbReference>
<feature type="domain" description="NusG-like N-terminal" evidence="5">
    <location>
        <begin position="42"/>
        <end position="141"/>
    </location>
</feature>
<evidence type="ECO:0000256" key="3">
    <source>
        <dbReference type="ARBA" id="ARBA00023163"/>
    </source>
</evidence>
<dbReference type="InterPro" id="IPR043425">
    <property type="entry name" value="NusG-like"/>
</dbReference>
<dbReference type="SUPFAM" id="SSF82679">
    <property type="entry name" value="N-utilization substance G protein NusG, N-terminal domain"/>
    <property type="match status" value="1"/>
</dbReference>
<comment type="caution">
    <text evidence="6">The sequence shown here is derived from an EMBL/GenBank/DDBJ whole genome shotgun (WGS) entry which is preliminary data.</text>
</comment>
<dbReference type="EMBL" id="JBHSML010000003">
    <property type="protein sequence ID" value="MFC5516275.1"/>
    <property type="molecule type" value="Genomic_DNA"/>
</dbReference>
<name>A0ABW0PUH5_9HYPH</name>
<dbReference type="Gene3D" id="3.30.70.940">
    <property type="entry name" value="NusG, N-terminal domain"/>
    <property type="match status" value="1"/>
</dbReference>
<dbReference type="Pfam" id="PF02357">
    <property type="entry name" value="NusG"/>
    <property type="match status" value="1"/>
</dbReference>
<accession>A0ABW0PUH5</accession>
<protein>
    <submittedName>
        <fullName evidence="6">Transcription termination/antitermination NusG family protein</fullName>
    </submittedName>
</protein>
<dbReference type="PANTHER" id="PTHR30265">
    <property type="entry name" value="RHO-INTERACTING TRANSCRIPTION TERMINATION FACTOR NUSG"/>
    <property type="match status" value="1"/>
</dbReference>
<keyword evidence="1" id="KW-0889">Transcription antitermination</keyword>
<evidence type="ECO:0000313" key="7">
    <source>
        <dbReference type="Proteomes" id="UP001596150"/>
    </source>
</evidence>
<evidence type="ECO:0000256" key="4">
    <source>
        <dbReference type="SAM" id="MobiDB-lite"/>
    </source>
</evidence>
<sequence>MSFSRSFSRSLQARTSRKVTMPLPGKVRNEALGGFPRSSQSGRRWYVAASQPGREDVALLNLGRQGFVSWLPRQRRMVRHARKAFEKSVAFFPGYIFVSLDLAADRWHPINSTIGVRSLIMQGGRPMACPSGLIEGMQILADSSGVMNEQQMLAEGSQVRVLVGPFAEMIGTLTRAEGAGRVRVLLDLMQTQVAIQMDARDLTASY</sequence>
<evidence type="ECO:0000256" key="2">
    <source>
        <dbReference type="ARBA" id="ARBA00023015"/>
    </source>
</evidence>
<dbReference type="InterPro" id="IPR006645">
    <property type="entry name" value="NGN-like_dom"/>
</dbReference>
<evidence type="ECO:0000256" key="1">
    <source>
        <dbReference type="ARBA" id="ARBA00022814"/>
    </source>
</evidence>
<dbReference type="Proteomes" id="UP001596150">
    <property type="component" value="Unassembled WGS sequence"/>
</dbReference>
<organism evidence="6 7">
    <name type="scientific">Kaistia terrae</name>
    <dbReference type="NCBI Taxonomy" id="537017"/>
    <lineage>
        <taxon>Bacteria</taxon>
        <taxon>Pseudomonadati</taxon>
        <taxon>Pseudomonadota</taxon>
        <taxon>Alphaproteobacteria</taxon>
        <taxon>Hyphomicrobiales</taxon>
        <taxon>Kaistiaceae</taxon>
        <taxon>Kaistia</taxon>
    </lineage>
</organism>
<feature type="compositionally biased region" description="Polar residues" evidence="4">
    <location>
        <begin position="1"/>
        <end position="14"/>
    </location>
</feature>
<evidence type="ECO:0000259" key="5">
    <source>
        <dbReference type="SMART" id="SM00738"/>
    </source>
</evidence>
<keyword evidence="3" id="KW-0804">Transcription</keyword>
<evidence type="ECO:0000313" key="6">
    <source>
        <dbReference type="EMBL" id="MFC5516275.1"/>
    </source>
</evidence>
<dbReference type="PANTHER" id="PTHR30265:SF4">
    <property type="entry name" value="KOW MOTIF FAMILY PROTEIN, EXPRESSED"/>
    <property type="match status" value="1"/>
</dbReference>
<dbReference type="CDD" id="cd06091">
    <property type="entry name" value="KOW_NusG"/>
    <property type="match status" value="1"/>
</dbReference>
<keyword evidence="2" id="KW-0805">Transcription regulation</keyword>
<proteinExistence type="predicted"/>
<gene>
    <name evidence="6" type="ORF">ACFPP9_10880</name>
</gene>
<feature type="region of interest" description="Disordered" evidence="4">
    <location>
        <begin position="1"/>
        <end position="20"/>
    </location>
</feature>
<dbReference type="SMART" id="SM00738">
    <property type="entry name" value="NGN"/>
    <property type="match status" value="1"/>
</dbReference>
<dbReference type="InterPro" id="IPR036735">
    <property type="entry name" value="NGN_dom_sf"/>
</dbReference>
<keyword evidence="7" id="KW-1185">Reference proteome</keyword>
<reference evidence="7" key="1">
    <citation type="journal article" date="2019" name="Int. J. Syst. Evol. Microbiol.">
        <title>The Global Catalogue of Microorganisms (GCM) 10K type strain sequencing project: providing services to taxonomists for standard genome sequencing and annotation.</title>
        <authorList>
            <consortium name="The Broad Institute Genomics Platform"/>
            <consortium name="The Broad Institute Genome Sequencing Center for Infectious Disease"/>
            <person name="Wu L."/>
            <person name="Ma J."/>
        </authorList>
    </citation>
    <scope>NUCLEOTIDE SEQUENCE [LARGE SCALE GENOMIC DNA]</scope>
    <source>
        <strain evidence="7">KACC 12633</strain>
    </source>
</reference>